<dbReference type="GO" id="GO:0015074">
    <property type="term" value="P:DNA integration"/>
    <property type="evidence" value="ECO:0007669"/>
    <property type="project" value="InterPro"/>
</dbReference>
<dbReference type="Pfam" id="PF25597">
    <property type="entry name" value="SH3_retrovirus"/>
    <property type="match status" value="1"/>
</dbReference>
<dbReference type="EMBL" id="BKCJ010000962">
    <property type="protein sequence ID" value="GEU37710.1"/>
    <property type="molecule type" value="Genomic_DNA"/>
</dbReference>
<dbReference type="InterPro" id="IPR039537">
    <property type="entry name" value="Retrotran_Ty1/copia-like"/>
</dbReference>
<dbReference type="Pfam" id="PF13976">
    <property type="entry name" value="gag_pre-integrs"/>
    <property type="match status" value="1"/>
</dbReference>
<keyword evidence="1" id="KW-0645">Protease</keyword>
<dbReference type="GO" id="GO:0006508">
    <property type="term" value="P:proteolysis"/>
    <property type="evidence" value="ECO:0007669"/>
    <property type="project" value="UniProtKB-KW"/>
</dbReference>
<evidence type="ECO:0000256" key="3">
    <source>
        <dbReference type="ARBA" id="ARBA00022750"/>
    </source>
</evidence>
<dbReference type="GO" id="GO:0008270">
    <property type="term" value="F:zinc ion binding"/>
    <property type="evidence" value="ECO:0007669"/>
    <property type="project" value="UniProtKB-KW"/>
</dbReference>
<proteinExistence type="predicted"/>
<keyword evidence="4" id="KW-0378">Hydrolase</keyword>
<keyword evidence="5" id="KW-0862">Zinc</keyword>
<evidence type="ECO:0000259" key="8">
    <source>
        <dbReference type="PROSITE" id="PS50994"/>
    </source>
</evidence>
<feature type="region of interest" description="Disordered" evidence="6">
    <location>
        <begin position="169"/>
        <end position="192"/>
    </location>
</feature>
<dbReference type="Gene3D" id="4.10.60.10">
    <property type="entry name" value="Zinc finger, CCHC-type"/>
    <property type="match status" value="1"/>
</dbReference>
<dbReference type="PANTHER" id="PTHR42648:SF32">
    <property type="entry name" value="RIBONUCLEASE H-LIKE DOMAIN, GAG-PRE-INTEGRASE DOMAIN PROTEIN-RELATED"/>
    <property type="match status" value="1"/>
</dbReference>
<sequence length="2052" mass="231244">MPVAPTTAEHRLARKNELKAHGTLLMALPDKHQLKFNSHKDAKTLMEAIEKSTNESVSAAPSVSAVCAKMHVSSLPNVDSLSNAMIYSFFASQSNSPQLDNDELKQIDADDLEEMDLKWQMAMLTMRARRFLQMTGRNLRANGPTSMGFDMSKVECYNCHRKGHFARECKSPKDTRRNGAAEPQRRNVPVKTSQSNALVSQCDVVGRVFKLRGAYQLCSYGLLFFKYQSGNGYHVVPPPYTGTFMPPKPNLVFNNAPNVVETEHSAFNVQLGPTKPDQALSQTHRPLAPIIEDWVSDSEHVETSIPTITLKLASPKPTSHGKHRNRKACFVYMVPAAKLTQSKPVPITAVRLVRTTVPKIKVTRPRLHKPNVTKPISPTRRHINRSLSSKVSNSPPRVTAVQAPVVNAAQGMQGKWEWKPKCPILDHVSRNTSASMTLKRFDYNGTLGRSKSDKEVIDSGCSRHMIGNMSYLSDFEELNGGYVAFGGNSKGGKISRKGKIRTGNLDFDDVYFVKELKFNLFSVSQMCDKKNSVLFTDTECLVLSPDFKLPDENQVLLRVPRENNMYSVNLKNIVPSGDLTCLFVNATLDESNLWHRRLGHINFKTMNKLVKGNLVRGLPTKVFENDNTCVACKKGKQHRAFCKTKPVSFVDQPLYRLHMDLFEPTFIKSLNKKSYCLVVTDDYSRFTWVFFLTTKDETSPILKTFITGLENQHSLKVKVIRSDNGTEFKNNDLNQLCGMKGIKREFSVPKTPQQNGIAERKNRILIEAARTMLADSLLPIPFWTEAVNTACYVQNSILVTKPHNKTPYELLHGRKPSIDFMRPFGCPVTILNTLDSLGKFDGKIDEVFLVGYSVSSKAFRVFNSRTRIVQETLHVNFLETSLMLQVVVLHGFQDKFDAEKAGKENDQQYVLFPILSFGSTNAHNSDGDAPFDEKEPEFDEKKPESEVNVSPSNNAQSKKHDDKTKREAKGKSPIDAAGPSNAAASPTHGKSSCIDASQLPDDPVPELEDITYSDNEDDVGVEADFNNLETSITISPIPIRVHKDHHVIQIIGDLSSATQTRSMTRNPRGYIKLLKIQVRLKLCKRSYFNSRCRRFGSYLICRIEKELLDEGTDYEEVFALVARIEAIRLFLAYASFMGFMVHQMDVKSAFLYGTIKEEALYGLHQALRAWYETLANYLLENGFQRGKIDQTLFIKRQKGDILLIHIYVDDIIFGSTNKDLCKAFDKLMKDKFQMSSMGELTFFLGLQVKLKKDGIFISQDKYVAEILRKFGLTDEKSASTPIDIEKPLLKDPDGEDVDVHTYRSMIGSLMYLTSSRPDIMFAVCACAHFQVTPKASHLHAVKRIFRYLKVKPHLGLWYPKDPPFDLVAYSDSDYAGVNTPISDEDRLQLMKLIVFLLPSDEKGGFKVNDVTRLQALVDKKKVVVMEAKIRDALRLNDAEGVECLPNEEIFAELARMGYEKPSTKLTFYKAFFLSQWKNLIHTILQCMSAKRTSWNEFSSSMASAVIYLSLGRNFNFSKKQVGDLLTHTTKYTSPALTQKVFANMRRVGKEFFGVETPLFEGMLQEVDEGDADESVEDVNAGDAAKVDVSVANDEVLTVAEEPSIPYSTTTIISRYPFHFPSITNSTLITSSSITITSTSTTTGCWNPYEPSPRKLEKMNRVKVFKLRRLQKVGTAQRIDTSDDTVMDNVSNQGRMIADMNQDANVVLEEVKDVAEDVKVDQDVDVQVNVDIQGRTAESQAEIYKIDLDHANKVLSMQEDESKPAKVQEVVDVVTTAKIITEVVTAASETITVASTNITIVDAQDPAATTAAALTLTVTPSRRIKGVVIRDPEGSTTTTSTIIHSEAESKDKDGLLKGMSYDDIRPIFEAKFDSNVAFLQKKKEQIDEEENKALKRINETPAEKATKKKKLDEEVPVVDYEIYNENNKLYFKIKRADCIQKLYISFLSMLRNFDREDLEVLWQLVKDRFATAKPKNFSDDFLLITLGAMFEKPDIHAQIWKNQRSVHGQELEAVGILCQMLNNVRLEFEEESKVSLKLLRFIRQQHQEGAQLE</sequence>
<dbReference type="InterPro" id="IPR001584">
    <property type="entry name" value="Integrase_cat-core"/>
</dbReference>
<dbReference type="PROSITE" id="PS50994">
    <property type="entry name" value="INTEGRASE"/>
    <property type="match status" value="1"/>
</dbReference>
<feature type="compositionally biased region" description="Basic and acidic residues" evidence="6">
    <location>
        <begin position="169"/>
        <end position="185"/>
    </location>
</feature>
<dbReference type="Gene3D" id="3.30.420.10">
    <property type="entry name" value="Ribonuclease H-like superfamily/Ribonuclease H"/>
    <property type="match status" value="1"/>
</dbReference>
<evidence type="ECO:0000259" key="7">
    <source>
        <dbReference type="PROSITE" id="PS50158"/>
    </source>
</evidence>
<feature type="compositionally biased region" description="Basic and acidic residues" evidence="6">
    <location>
        <begin position="958"/>
        <end position="972"/>
    </location>
</feature>
<dbReference type="SMART" id="SM00343">
    <property type="entry name" value="ZnF_C2HC"/>
    <property type="match status" value="1"/>
</dbReference>
<dbReference type="InterPro" id="IPR025724">
    <property type="entry name" value="GAG-pre-integrase_dom"/>
</dbReference>
<feature type="region of interest" description="Disordered" evidence="6">
    <location>
        <begin position="923"/>
        <end position="1006"/>
    </location>
</feature>
<dbReference type="InterPro" id="IPR043502">
    <property type="entry name" value="DNA/RNA_pol_sf"/>
</dbReference>
<dbReference type="InterPro" id="IPR012337">
    <property type="entry name" value="RNaseH-like_sf"/>
</dbReference>
<evidence type="ECO:0000256" key="6">
    <source>
        <dbReference type="SAM" id="MobiDB-lite"/>
    </source>
</evidence>
<evidence type="ECO:0000256" key="1">
    <source>
        <dbReference type="ARBA" id="ARBA00022670"/>
    </source>
</evidence>
<organism evidence="9">
    <name type="scientific">Tanacetum cinerariifolium</name>
    <name type="common">Dalmatian daisy</name>
    <name type="synonym">Chrysanthemum cinerariifolium</name>
    <dbReference type="NCBI Taxonomy" id="118510"/>
    <lineage>
        <taxon>Eukaryota</taxon>
        <taxon>Viridiplantae</taxon>
        <taxon>Streptophyta</taxon>
        <taxon>Embryophyta</taxon>
        <taxon>Tracheophyta</taxon>
        <taxon>Spermatophyta</taxon>
        <taxon>Magnoliopsida</taxon>
        <taxon>eudicotyledons</taxon>
        <taxon>Gunneridae</taxon>
        <taxon>Pentapetalae</taxon>
        <taxon>asterids</taxon>
        <taxon>campanulids</taxon>
        <taxon>Asterales</taxon>
        <taxon>Asteraceae</taxon>
        <taxon>Asteroideae</taxon>
        <taxon>Anthemideae</taxon>
        <taxon>Anthemidinae</taxon>
        <taxon>Tanacetum</taxon>
    </lineage>
</organism>
<dbReference type="InterPro" id="IPR036875">
    <property type="entry name" value="Znf_CCHC_sf"/>
</dbReference>
<dbReference type="Pfam" id="PF22936">
    <property type="entry name" value="Pol_BBD"/>
    <property type="match status" value="1"/>
</dbReference>
<name>A0A6L2JLP0_TANCI</name>
<dbReference type="InterPro" id="IPR057670">
    <property type="entry name" value="SH3_retrovirus"/>
</dbReference>
<dbReference type="InterPro" id="IPR001878">
    <property type="entry name" value="Znf_CCHC"/>
</dbReference>
<dbReference type="Pfam" id="PF07727">
    <property type="entry name" value="RVT_2"/>
    <property type="match status" value="1"/>
</dbReference>
<dbReference type="InterPro" id="IPR036397">
    <property type="entry name" value="RNaseH_sf"/>
</dbReference>
<dbReference type="GO" id="GO:0004190">
    <property type="term" value="F:aspartic-type endopeptidase activity"/>
    <property type="evidence" value="ECO:0007669"/>
    <property type="project" value="UniProtKB-KW"/>
</dbReference>
<dbReference type="InterPro" id="IPR013103">
    <property type="entry name" value="RVT_2"/>
</dbReference>
<evidence type="ECO:0000256" key="4">
    <source>
        <dbReference type="ARBA" id="ARBA00022801"/>
    </source>
</evidence>
<dbReference type="Pfam" id="PF00665">
    <property type="entry name" value="rve"/>
    <property type="match status" value="1"/>
</dbReference>
<feature type="compositionally biased region" description="Polar residues" evidence="6">
    <location>
        <begin position="947"/>
        <end position="956"/>
    </location>
</feature>
<accession>A0A6L2JLP0</accession>
<keyword evidence="3" id="KW-0064">Aspartyl protease</keyword>
<comment type="caution">
    <text evidence="9">The sequence shown here is derived from an EMBL/GenBank/DDBJ whole genome shotgun (WGS) entry which is preliminary data.</text>
</comment>
<dbReference type="InterPro" id="IPR054722">
    <property type="entry name" value="PolX-like_BBD"/>
</dbReference>
<dbReference type="GO" id="GO:0003676">
    <property type="term" value="F:nucleic acid binding"/>
    <property type="evidence" value="ECO:0007669"/>
    <property type="project" value="InterPro"/>
</dbReference>
<dbReference type="SUPFAM" id="SSF56672">
    <property type="entry name" value="DNA/RNA polymerases"/>
    <property type="match status" value="1"/>
</dbReference>
<feature type="domain" description="Integrase catalytic" evidence="8">
    <location>
        <begin position="649"/>
        <end position="815"/>
    </location>
</feature>
<dbReference type="PANTHER" id="PTHR42648">
    <property type="entry name" value="TRANSPOSASE, PUTATIVE-RELATED"/>
    <property type="match status" value="1"/>
</dbReference>
<keyword evidence="2" id="KW-0479">Metal-binding</keyword>
<evidence type="ECO:0000256" key="5">
    <source>
        <dbReference type="PROSITE-ProRule" id="PRU00047"/>
    </source>
</evidence>
<keyword evidence="5" id="KW-0863">Zinc-finger</keyword>
<reference evidence="9" key="1">
    <citation type="journal article" date="2019" name="Sci. Rep.">
        <title>Draft genome of Tanacetum cinerariifolium, the natural source of mosquito coil.</title>
        <authorList>
            <person name="Yamashiro T."/>
            <person name="Shiraishi A."/>
            <person name="Satake H."/>
            <person name="Nakayama K."/>
        </authorList>
    </citation>
    <scope>NUCLEOTIDE SEQUENCE</scope>
</reference>
<evidence type="ECO:0000256" key="2">
    <source>
        <dbReference type="ARBA" id="ARBA00022723"/>
    </source>
</evidence>
<dbReference type="SUPFAM" id="SSF53098">
    <property type="entry name" value="Ribonuclease H-like"/>
    <property type="match status" value="1"/>
</dbReference>
<dbReference type="PROSITE" id="PS50158">
    <property type="entry name" value="ZF_CCHC"/>
    <property type="match status" value="1"/>
</dbReference>
<evidence type="ECO:0000313" key="9">
    <source>
        <dbReference type="EMBL" id="GEU37710.1"/>
    </source>
</evidence>
<protein>
    <submittedName>
        <fullName evidence="9">Uncharacterized protein</fullName>
    </submittedName>
</protein>
<feature type="domain" description="CCHC-type" evidence="7">
    <location>
        <begin position="156"/>
        <end position="171"/>
    </location>
</feature>
<dbReference type="SUPFAM" id="SSF57756">
    <property type="entry name" value="Retrovirus zinc finger-like domains"/>
    <property type="match status" value="1"/>
</dbReference>
<gene>
    <name evidence="9" type="ORF">Tci_009688</name>
</gene>